<name>A0A1H2W4L0_9RHOB</name>
<dbReference type="STRING" id="60137.SAMN04488041_103149"/>
<reference evidence="2" key="1">
    <citation type="submission" date="2016-10" db="EMBL/GenBank/DDBJ databases">
        <authorList>
            <person name="Varghese N."/>
            <person name="Submissions S."/>
        </authorList>
    </citation>
    <scope>NUCLEOTIDE SEQUENCE [LARGE SCALE GENOMIC DNA]</scope>
    <source>
        <strain evidence="2">DSM 10014</strain>
    </source>
</reference>
<dbReference type="Pfam" id="PF06252">
    <property type="entry name" value="GemA"/>
    <property type="match status" value="1"/>
</dbReference>
<sequence>MSRALQRTIHVACRELGIESDDRRALQLEVCGKTSMSDMTAADLKKVLERLKKDGFKGASTSPKKRPAASRADLRLIHVLWGKLGAAGVLDRPGRDGLNAFIRARFGETWEMVPADVDMLRDHSQIDAVISALKDWGKRANIEFDWSGRK</sequence>
<dbReference type="GeneID" id="94021266"/>
<evidence type="ECO:0000313" key="2">
    <source>
        <dbReference type="Proteomes" id="UP000183076"/>
    </source>
</evidence>
<dbReference type="EMBL" id="FNNB01000003">
    <property type="protein sequence ID" value="SDW75455.1"/>
    <property type="molecule type" value="Genomic_DNA"/>
</dbReference>
<evidence type="ECO:0008006" key="3">
    <source>
        <dbReference type="Google" id="ProtNLM"/>
    </source>
</evidence>
<dbReference type="RefSeq" id="WP_074635304.1">
    <property type="nucleotide sequence ID" value="NZ_CP160849.1"/>
</dbReference>
<evidence type="ECO:0000313" key="1">
    <source>
        <dbReference type="EMBL" id="SDW75455.1"/>
    </source>
</evidence>
<gene>
    <name evidence="1" type="ORF">SAMN04488041_103149</name>
</gene>
<proteinExistence type="predicted"/>
<accession>A0A1H2W4L0</accession>
<dbReference type="InterPro" id="IPR009363">
    <property type="entry name" value="Phage_Mu_Gp16"/>
</dbReference>
<organism evidence="1 2">
    <name type="scientific">Sulfitobacter pontiacus</name>
    <dbReference type="NCBI Taxonomy" id="60137"/>
    <lineage>
        <taxon>Bacteria</taxon>
        <taxon>Pseudomonadati</taxon>
        <taxon>Pseudomonadota</taxon>
        <taxon>Alphaproteobacteria</taxon>
        <taxon>Rhodobacterales</taxon>
        <taxon>Roseobacteraceae</taxon>
        <taxon>Sulfitobacter</taxon>
    </lineage>
</organism>
<protein>
    <recommendedName>
        <fullName evidence="3">Mu-like prophage protein gp16</fullName>
    </recommendedName>
</protein>
<dbReference type="Proteomes" id="UP000183076">
    <property type="component" value="Unassembled WGS sequence"/>
</dbReference>
<dbReference type="AlphaFoldDB" id="A0A1H2W4L0"/>